<dbReference type="EMBL" id="AP025226">
    <property type="protein sequence ID" value="BDB98354.1"/>
    <property type="molecule type" value="Genomic_DNA"/>
</dbReference>
<dbReference type="KEGG" id="scas:SACC_13710"/>
<evidence type="ECO:0000313" key="2">
    <source>
        <dbReference type="Proteomes" id="UP001319921"/>
    </source>
</evidence>
<accession>A0AAQ4CRC3</accession>
<reference evidence="1 2" key="1">
    <citation type="journal article" date="2022" name="Microbiol. Resour. Announc.">
        <title>Complete Genome Sequence of the Hyperthermophilic and Acidophilic Archaeon Saccharolobus caldissimus Strain HS-3T.</title>
        <authorList>
            <person name="Sakai H.D."/>
            <person name="Kurosawa N."/>
        </authorList>
    </citation>
    <scope>NUCLEOTIDE SEQUENCE [LARGE SCALE GENOMIC DNA]</scope>
    <source>
        <strain evidence="1 2">JCM32116</strain>
    </source>
</reference>
<gene>
    <name evidence="1" type="ORF">SACC_13710</name>
</gene>
<keyword evidence="2" id="KW-1185">Reference proteome</keyword>
<dbReference type="RefSeq" id="WP_229572236.1">
    <property type="nucleotide sequence ID" value="NZ_AP025226.1"/>
</dbReference>
<dbReference type="Proteomes" id="UP001319921">
    <property type="component" value="Chromosome"/>
</dbReference>
<dbReference type="GeneID" id="68866100"/>
<proteinExistence type="predicted"/>
<sequence>MKFTEKFLNILLNIILDIKITNAPATALNPLLYPKLISTNPTINTIVLLMKSEEFVVSPII</sequence>
<organism evidence="1 2">
    <name type="scientific">Saccharolobus caldissimus</name>
    <dbReference type="NCBI Taxonomy" id="1702097"/>
    <lineage>
        <taxon>Archaea</taxon>
        <taxon>Thermoproteota</taxon>
        <taxon>Thermoprotei</taxon>
        <taxon>Sulfolobales</taxon>
        <taxon>Sulfolobaceae</taxon>
        <taxon>Saccharolobus</taxon>
    </lineage>
</organism>
<evidence type="ECO:0000313" key="1">
    <source>
        <dbReference type="EMBL" id="BDB98354.1"/>
    </source>
</evidence>
<name>A0AAQ4CRC3_9CREN</name>
<protein>
    <submittedName>
        <fullName evidence="1">Uncharacterized protein</fullName>
    </submittedName>
</protein>
<dbReference type="AlphaFoldDB" id="A0AAQ4CRC3"/>